<comment type="caution">
    <text evidence="10">The sequence shown here is derived from an EMBL/GenBank/DDBJ whole genome shotgun (WGS) entry which is preliminary data.</text>
</comment>
<sequence length="310" mass="33632">MYDLIIIGGGPAGLSAGLYGARARMKTLIIEKEMAGGQMNKTLDVENYPGIPDGHTGMQLAMRMEDQAKSFGAEIKHETVESVDLKSQPKKVKTDQGEYQAACVIITTGANPRKLNVPGEEEFASRGVSYCATCDGAFYEGADVFVIGGGDAAVEEANFLTKFAHKVYLVHRRDQLRAAKSLQEKIFNNDKVEVLWDSVLKEIKGEGTAQEVLIENVKTKEVKSFRSSTDSKGVGVFIYVGYTPLTDFLAGQLDLANGYIPTDDKMQTQIPGVYAAGDIRYEGFKQVVTAVGEGATAAMVAEKYIDNLES</sequence>
<evidence type="ECO:0000256" key="8">
    <source>
        <dbReference type="RuleBase" id="RU003881"/>
    </source>
</evidence>
<dbReference type="Gene3D" id="3.50.50.60">
    <property type="entry name" value="FAD/NAD(P)-binding domain"/>
    <property type="match status" value="2"/>
</dbReference>
<evidence type="ECO:0000313" key="11">
    <source>
        <dbReference type="Proteomes" id="UP000377798"/>
    </source>
</evidence>
<organism evidence="10 11">
    <name type="scientific">Urinicoccus massiliensis</name>
    <dbReference type="NCBI Taxonomy" id="1723382"/>
    <lineage>
        <taxon>Bacteria</taxon>
        <taxon>Bacillati</taxon>
        <taxon>Bacillota</taxon>
        <taxon>Tissierellia</taxon>
        <taxon>Tissierellales</taxon>
        <taxon>Peptoniphilaceae</taxon>
        <taxon>Urinicoccus</taxon>
    </lineage>
</organism>
<dbReference type="PANTHER" id="PTHR48105">
    <property type="entry name" value="THIOREDOXIN REDUCTASE 1-RELATED-RELATED"/>
    <property type="match status" value="1"/>
</dbReference>
<keyword evidence="2 7" id="KW-0285">Flavoprotein</keyword>
<dbReference type="SUPFAM" id="SSF51905">
    <property type="entry name" value="FAD/NAD(P)-binding domain"/>
    <property type="match status" value="1"/>
</dbReference>
<keyword evidence="5" id="KW-1015">Disulfide bond</keyword>
<keyword evidence="11" id="KW-1185">Reference proteome</keyword>
<dbReference type="InterPro" id="IPR005982">
    <property type="entry name" value="Thioredox_Rdtase"/>
</dbReference>
<dbReference type="RefSeq" id="WP_131748470.1">
    <property type="nucleotide sequence ID" value="NZ_CAACYI010000001.1"/>
</dbReference>
<evidence type="ECO:0000256" key="2">
    <source>
        <dbReference type="ARBA" id="ARBA00022630"/>
    </source>
</evidence>
<comment type="catalytic activity">
    <reaction evidence="7">
        <text>[thioredoxin]-dithiol + NADP(+) = [thioredoxin]-disulfide + NADPH + H(+)</text>
        <dbReference type="Rhea" id="RHEA:20345"/>
        <dbReference type="Rhea" id="RHEA-COMP:10698"/>
        <dbReference type="Rhea" id="RHEA-COMP:10700"/>
        <dbReference type="ChEBI" id="CHEBI:15378"/>
        <dbReference type="ChEBI" id="CHEBI:29950"/>
        <dbReference type="ChEBI" id="CHEBI:50058"/>
        <dbReference type="ChEBI" id="CHEBI:57783"/>
        <dbReference type="ChEBI" id="CHEBI:58349"/>
        <dbReference type="EC" id="1.8.1.9"/>
    </reaction>
</comment>
<keyword evidence="8" id="KW-0521">NADP</keyword>
<accession>A0A8H2QXP5</accession>
<dbReference type="PROSITE" id="PS00573">
    <property type="entry name" value="PYRIDINE_REDOX_2"/>
    <property type="match status" value="1"/>
</dbReference>
<comment type="cofactor">
    <cofactor evidence="8">
        <name>FAD</name>
        <dbReference type="ChEBI" id="CHEBI:57692"/>
    </cofactor>
    <text evidence="8">Binds 1 FAD per subunit.</text>
</comment>
<name>A0A8H2QXP5_9FIRM</name>
<dbReference type="Proteomes" id="UP000377798">
    <property type="component" value="Unassembled WGS sequence"/>
</dbReference>
<dbReference type="InterPro" id="IPR008255">
    <property type="entry name" value="Pyr_nucl-diS_OxRdtase_2_AS"/>
</dbReference>
<evidence type="ECO:0000256" key="3">
    <source>
        <dbReference type="ARBA" id="ARBA00022827"/>
    </source>
</evidence>
<dbReference type="GO" id="GO:0005737">
    <property type="term" value="C:cytoplasm"/>
    <property type="evidence" value="ECO:0007669"/>
    <property type="project" value="InterPro"/>
</dbReference>
<dbReference type="InterPro" id="IPR023753">
    <property type="entry name" value="FAD/NAD-binding_dom"/>
</dbReference>
<keyword evidence="6 7" id="KW-0676">Redox-active center</keyword>
<evidence type="ECO:0000256" key="4">
    <source>
        <dbReference type="ARBA" id="ARBA00023002"/>
    </source>
</evidence>
<evidence type="ECO:0000256" key="1">
    <source>
        <dbReference type="ARBA" id="ARBA00009333"/>
    </source>
</evidence>
<dbReference type="EC" id="1.8.1.9" evidence="7"/>
<keyword evidence="3 7" id="KW-0274">FAD</keyword>
<feature type="domain" description="FAD/NAD(P)-binding" evidence="9">
    <location>
        <begin position="2"/>
        <end position="294"/>
    </location>
</feature>
<dbReference type="Pfam" id="PF07992">
    <property type="entry name" value="Pyr_redox_2"/>
    <property type="match status" value="1"/>
</dbReference>
<keyword evidence="4 7" id="KW-0560">Oxidoreductase</keyword>
<dbReference type="EMBL" id="CAACYI010000001">
    <property type="protein sequence ID" value="VFB16004.1"/>
    <property type="molecule type" value="Genomic_DNA"/>
</dbReference>
<evidence type="ECO:0000256" key="7">
    <source>
        <dbReference type="RuleBase" id="RU003880"/>
    </source>
</evidence>
<evidence type="ECO:0000256" key="5">
    <source>
        <dbReference type="ARBA" id="ARBA00023157"/>
    </source>
</evidence>
<dbReference type="PRINTS" id="PR00368">
    <property type="entry name" value="FADPNR"/>
</dbReference>
<comment type="similarity">
    <text evidence="1 7">Belongs to the class-II pyridine nucleotide-disulfide oxidoreductase family.</text>
</comment>
<dbReference type="AlphaFoldDB" id="A0A8H2QXP5"/>
<comment type="subunit">
    <text evidence="7">Homodimer.</text>
</comment>
<dbReference type="GO" id="GO:0004791">
    <property type="term" value="F:thioredoxin-disulfide reductase (NADPH) activity"/>
    <property type="evidence" value="ECO:0007669"/>
    <property type="project" value="UniProtKB-UniRule"/>
</dbReference>
<evidence type="ECO:0000313" key="10">
    <source>
        <dbReference type="EMBL" id="VFB16004.1"/>
    </source>
</evidence>
<evidence type="ECO:0000256" key="6">
    <source>
        <dbReference type="ARBA" id="ARBA00023284"/>
    </source>
</evidence>
<dbReference type="GO" id="GO:0019430">
    <property type="term" value="P:removal of superoxide radicals"/>
    <property type="evidence" value="ECO:0007669"/>
    <property type="project" value="UniProtKB-UniRule"/>
</dbReference>
<evidence type="ECO:0000259" key="9">
    <source>
        <dbReference type="Pfam" id="PF07992"/>
    </source>
</evidence>
<dbReference type="InterPro" id="IPR036188">
    <property type="entry name" value="FAD/NAD-bd_sf"/>
</dbReference>
<dbReference type="PRINTS" id="PR00469">
    <property type="entry name" value="PNDRDTASEII"/>
</dbReference>
<dbReference type="NCBIfam" id="TIGR01292">
    <property type="entry name" value="TRX_reduct"/>
    <property type="match status" value="1"/>
</dbReference>
<proteinExistence type="inferred from homology"/>
<dbReference type="InterPro" id="IPR050097">
    <property type="entry name" value="Ferredoxin-NADP_redctase_2"/>
</dbReference>
<protein>
    <recommendedName>
        <fullName evidence="7">Thioredoxin reductase</fullName>
        <ecNumber evidence="7">1.8.1.9</ecNumber>
    </recommendedName>
</protein>
<reference evidence="10 11" key="1">
    <citation type="submission" date="2019-02" db="EMBL/GenBank/DDBJ databases">
        <authorList>
            <consortium name="Pathogen Informatics"/>
        </authorList>
    </citation>
    <scope>NUCLEOTIDE SEQUENCE [LARGE SCALE GENOMIC DNA]</scope>
    <source>
        <strain evidence="10 11">3012STDY7089603</strain>
    </source>
</reference>
<gene>
    <name evidence="10" type="primary">trxB_1</name>
    <name evidence="10" type="ORF">NCTC13150_00514</name>
</gene>